<dbReference type="InterPro" id="IPR050126">
    <property type="entry name" value="Ap4A_hydrolase"/>
</dbReference>
<reference evidence="3 4" key="1">
    <citation type="journal article" date="2018" name="Evol. Lett.">
        <title>Horizontal gene cluster transfer increased hallucinogenic mushroom diversity.</title>
        <authorList>
            <person name="Reynolds H.T."/>
            <person name="Vijayakumar V."/>
            <person name="Gluck-Thaler E."/>
            <person name="Korotkin H.B."/>
            <person name="Matheny P.B."/>
            <person name="Slot J.C."/>
        </authorList>
    </citation>
    <scope>NUCLEOTIDE SEQUENCE [LARGE SCALE GENOMIC DNA]</scope>
    <source>
        <strain evidence="3 4">2631</strain>
    </source>
</reference>
<dbReference type="GO" id="GO:0005737">
    <property type="term" value="C:cytoplasm"/>
    <property type="evidence" value="ECO:0007669"/>
    <property type="project" value="TreeGrafter"/>
</dbReference>
<dbReference type="Pfam" id="PF00149">
    <property type="entry name" value="Metallophos"/>
    <property type="match status" value="1"/>
</dbReference>
<dbReference type="InParanoid" id="A0A409VMN4"/>
<dbReference type="Proteomes" id="UP000283269">
    <property type="component" value="Unassembled WGS sequence"/>
</dbReference>
<dbReference type="InterPro" id="IPR029052">
    <property type="entry name" value="Metallo-depent_PP-like"/>
</dbReference>
<sequence>MTMLYPARQIFAYAILSTFLVFVLFYGFADSLSKMDLMGSRKSWGMFDTLEIQKAKICRNLTILSTANLFDTDDPSKRVLIVGDVHGMMTSLEKLLKRVKYSPLQDVLLHVGDIVSKGSLNGSLAVLQFMASNNIAGVRGNHDQLVIEWKNWYKWVSTCPGGKEWLDRLQAQWEKAQASDPDVELETWLRKQKKASTRKDKFWWKLIPNSWIILDDHYSIAKDMTDLHFQYLLDLPLRLYIPSAHTFIVHAGLLPSDPRYPVDDKARQPLARMPILTRQSADNHSSINETLSEDGNVNSTSIVSNKTIEALRNLQETGILTQIPQNTDPWVVLNMRSVLGNGKISKKPSGGMPWSTMWKQHMESCNGYKRELSARQDTDDVDDVADDPTPNDADSLGIKKYNLLCYPSTTVYGHAAGRRLDMKRWSFGLDSGCIYGRKLSALVIKGQSKSSRDISSIQDGIKLRIDEDSNEPENSDDDDEDEDDDEVDQPGNVTVSKNKNKNTWLPFGDSHRAKVITVRCHA</sequence>
<feature type="region of interest" description="Disordered" evidence="1">
    <location>
        <begin position="374"/>
        <end position="393"/>
    </location>
</feature>
<proteinExistence type="predicted"/>
<evidence type="ECO:0000259" key="2">
    <source>
        <dbReference type="Pfam" id="PF00149"/>
    </source>
</evidence>
<dbReference type="EMBL" id="NHYD01003973">
    <property type="protein sequence ID" value="PPQ67509.1"/>
    <property type="molecule type" value="Genomic_DNA"/>
</dbReference>
<dbReference type="PANTHER" id="PTHR42850">
    <property type="entry name" value="METALLOPHOSPHOESTERASE"/>
    <property type="match status" value="1"/>
</dbReference>
<protein>
    <recommendedName>
        <fullName evidence="2">Calcineurin-like phosphoesterase domain-containing protein</fullName>
    </recommendedName>
</protein>
<dbReference type="GO" id="GO:0016791">
    <property type="term" value="F:phosphatase activity"/>
    <property type="evidence" value="ECO:0007669"/>
    <property type="project" value="TreeGrafter"/>
</dbReference>
<organism evidence="3 4">
    <name type="scientific">Psilocybe cyanescens</name>
    <dbReference type="NCBI Taxonomy" id="93625"/>
    <lineage>
        <taxon>Eukaryota</taxon>
        <taxon>Fungi</taxon>
        <taxon>Dikarya</taxon>
        <taxon>Basidiomycota</taxon>
        <taxon>Agaricomycotina</taxon>
        <taxon>Agaricomycetes</taxon>
        <taxon>Agaricomycetidae</taxon>
        <taxon>Agaricales</taxon>
        <taxon>Agaricineae</taxon>
        <taxon>Strophariaceae</taxon>
        <taxon>Psilocybe</taxon>
    </lineage>
</organism>
<dbReference type="AlphaFoldDB" id="A0A409VMN4"/>
<evidence type="ECO:0000313" key="3">
    <source>
        <dbReference type="EMBL" id="PPQ67509.1"/>
    </source>
</evidence>
<dbReference type="SUPFAM" id="SSF56300">
    <property type="entry name" value="Metallo-dependent phosphatases"/>
    <property type="match status" value="1"/>
</dbReference>
<dbReference type="Gene3D" id="3.60.21.10">
    <property type="match status" value="2"/>
</dbReference>
<gene>
    <name evidence="3" type="ORF">CVT25_006050</name>
</gene>
<dbReference type="OrthoDB" id="10267127at2759"/>
<evidence type="ECO:0000256" key="1">
    <source>
        <dbReference type="SAM" id="MobiDB-lite"/>
    </source>
</evidence>
<feature type="compositionally biased region" description="Acidic residues" evidence="1">
    <location>
        <begin position="468"/>
        <end position="488"/>
    </location>
</feature>
<dbReference type="GO" id="GO:0006798">
    <property type="term" value="P:polyphosphate catabolic process"/>
    <property type="evidence" value="ECO:0007669"/>
    <property type="project" value="TreeGrafter"/>
</dbReference>
<dbReference type="InterPro" id="IPR004843">
    <property type="entry name" value="Calcineurin-like_PHP"/>
</dbReference>
<feature type="region of interest" description="Disordered" evidence="1">
    <location>
        <begin position="459"/>
        <end position="507"/>
    </location>
</feature>
<keyword evidence="4" id="KW-1185">Reference proteome</keyword>
<dbReference type="STRING" id="93625.A0A409VMN4"/>
<accession>A0A409VMN4</accession>
<dbReference type="GO" id="GO:0000298">
    <property type="term" value="F:endopolyphosphatase activity"/>
    <property type="evidence" value="ECO:0007669"/>
    <property type="project" value="TreeGrafter"/>
</dbReference>
<name>A0A409VMN4_PSICY</name>
<evidence type="ECO:0000313" key="4">
    <source>
        <dbReference type="Proteomes" id="UP000283269"/>
    </source>
</evidence>
<feature type="domain" description="Calcineurin-like phosphoesterase" evidence="2">
    <location>
        <begin position="78"/>
        <end position="220"/>
    </location>
</feature>
<dbReference type="PANTHER" id="PTHR42850:SF4">
    <property type="entry name" value="ZINC-DEPENDENT ENDOPOLYPHOSPHATASE"/>
    <property type="match status" value="1"/>
</dbReference>
<comment type="caution">
    <text evidence="3">The sequence shown here is derived from an EMBL/GenBank/DDBJ whole genome shotgun (WGS) entry which is preliminary data.</text>
</comment>